<dbReference type="CDD" id="cd01949">
    <property type="entry name" value="GGDEF"/>
    <property type="match status" value="1"/>
</dbReference>
<dbReference type="GO" id="GO:0052621">
    <property type="term" value="F:diguanylate cyclase activity"/>
    <property type="evidence" value="ECO:0007669"/>
    <property type="project" value="TreeGrafter"/>
</dbReference>
<evidence type="ECO:0000313" key="5">
    <source>
        <dbReference type="Proteomes" id="UP000654947"/>
    </source>
</evidence>
<feature type="transmembrane region" description="Helical" evidence="2">
    <location>
        <begin position="127"/>
        <end position="148"/>
    </location>
</feature>
<dbReference type="PANTHER" id="PTHR45138:SF9">
    <property type="entry name" value="DIGUANYLATE CYCLASE DGCM-RELATED"/>
    <property type="match status" value="1"/>
</dbReference>
<dbReference type="PROSITE" id="PS50887">
    <property type="entry name" value="GGDEF"/>
    <property type="match status" value="1"/>
</dbReference>
<dbReference type="SMART" id="SM00267">
    <property type="entry name" value="GGDEF"/>
    <property type="match status" value="1"/>
</dbReference>
<keyword evidence="2" id="KW-0472">Membrane</keyword>
<evidence type="ECO:0000256" key="2">
    <source>
        <dbReference type="SAM" id="Phobius"/>
    </source>
</evidence>
<dbReference type="Gene3D" id="3.30.70.270">
    <property type="match status" value="1"/>
</dbReference>
<evidence type="ECO:0000313" key="4">
    <source>
        <dbReference type="EMBL" id="GHD34133.1"/>
    </source>
</evidence>
<accession>A0A918XK02</accession>
<dbReference type="RefSeq" id="WP_017576886.1">
    <property type="nucleotide sequence ID" value="NZ_BMXL01000029.1"/>
</dbReference>
<feature type="transmembrane region" description="Helical" evidence="2">
    <location>
        <begin position="168"/>
        <end position="197"/>
    </location>
</feature>
<evidence type="ECO:0000259" key="3">
    <source>
        <dbReference type="PROSITE" id="PS50887"/>
    </source>
</evidence>
<feature type="transmembrane region" description="Helical" evidence="2">
    <location>
        <begin position="28"/>
        <end position="47"/>
    </location>
</feature>
<protein>
    <submittedName>
        <fullName evidence="4">GGDEF domain-containing protein</fullName>
    </submittedName>
</protein>
<keyword evidence="5" id="KW-1185">Reference proteome</keyword>
<proteinExistence type="predicted"/>
<comment type="caution">
    <text evidence="4">The sequence shown here is derived from an EMBL/GenBank/DDBJ whole genome shotgun (WGS) entry which is preliminary data.</text>
</comment>
<feature type="region of interest" description="Disordered" evidence="1">
    <location>
        <begin position="422"/>
        <end position="462"/>
    </location>
</feature>
<dbReference type="FunFam" id="3.30.70.270:FF:000001">
    <property type="entry name" value="Diguanylate cyclase domain protein"/>
    <property type="match status" value="1"/>
</dbReference>
<name>A0A918XK02_9ACTN</name>
<keyword evidence="2" id="KW-1133">Transmembrane helix</keyword>
<dbReference type="EMBL" id="BMXL01000029">
    <property type="protein sequence ID" value="GHD34133.1"/>
    <property type="molecule type" value="Genomic_DNA"/>
</dbReference>
<dbReference type="PANTHER" id="PTHR45138">
    <property type="entry name" value="REGULATORY COMPONENTS OF SENSORY TRANSDUCTION SYSTEM"/>
    <property type="match status" value="1"/>
</dbReference>
<dbReference type="AlphaFoldDB" id="A0A918XK02"/>
<dbReference type="SUPFAM" id="SSF55073">
    <property type="entry name" value="Nucleotide cyclase"/>
    <property type="match status" value="1"/>
</dbReference>
<feature type="compositionally biased region" description="Basic and acidic residues" evidence="1">
    <location>
        <begin position="436"/>
        <end position="445"/>
    </location>
</feature>
<dbReference type="InterPro" id="IPR029787">
    <property type="entry name" value="Nucleotide_cyclase"/>
</dbReference>
<dbReference type="GO" id="GO:0005886">
    <property type="term" value="C:plasma membrane"/>
    <property type="evidence" value="ECO:0007669"/>
    <property type="project" value="TreeGrafter"/>
</dbReference>
<organism evidence="4 5">
    <name type="scientific">Nocardiopsis kunsanensis</name>
    <dbReference type="NCBI Taxonomy" id="141693"/>
    <lineage>
        <taxon>Bacteria</taxon>
        <taxon>Bacillati</taxon>
        <taxon>Actinomycetota</taxon>
        <taxon>Actinomycetes</taxon>
        <taxon>Streptosporangiales</taxon>
        <taxon>Nocardiopsidaceae</taxon>
        <taxon>Nocardiopsis</taxon>
    </lineage>
</organism>
<dbReference type="InterPro" id="IPR050469">
    <property type="entry name" value="Diguanylate_Cyclase"/>
</dbReference>
<sequence>MSISEQPAAEQVSGERPGWPILQQPRGFVVYLGLLVLAVLFLVGASAALTTPTISDVATFAALMLCAAVSVEGVRRLGQPRGISHDLLGAWWFPVVMLLPPVYALLAPIPVFVVLQTRVRWAWVHRRVFNACSVALCGFLASVLWHGAHAGDPIAGLGGAPGSSSSLLSVGGVVLAVLCCTAFTGFNTAMIAFAARVSGGPERGRSSALDREAVMVDTVELCVGITVAILAQLSLLLLAIAVPPILLLQRSLLYQQLQTAARTDPKTGLLNAPTWEQAAVNEISRARSTQGRTAVLIIDIDHFKRVNDSHGHLFGDQVLLGVATTIAQELRQADLLGRFGGEEFVVLLPGADTEEAGRAAERLRARVGGMEIAVDGVPVAITVSVGVAVVGDHGNDLVELLTAADLALYRAKETGRNRVCLPAGRPGLGGQIPGPREGHLPDTSEGHLPGSTPAPRSSGEVS</sequence>
<evidence type="ECO:0000256" key="1">
    <source>
        <dbReference type="SAM" id="MobiDB-lite"/>
    </source>
</evidence>
<dbReference type="GO" id="GO:1902201">
    <property type="term" value="P:negative regulation of bacterial-type flagellum-dependent cell motility"/>
    <property type="evidence" value="ECO:0007669"/>
    <property type="project" value="TreeGrafter"/>
</dbReference>
<dbReference type="NCBIfam" id="TIGR00254">
    <property type="entry name" value="GGDEF"/>
    <property type="match status" value="1"/>
</dbReference>
<dbReference type="GO" id="GO:0043709">
    <property type="term" value="P:cell adhesion involved in single-species biofilm formation"/>
    <property type="evidence" value="ECO:0007669"/>
    <property type="project" value="TreeGrafter"/>
</dbReference>
<reference evidence="4 5" key="1">
    <citation type="journal article" date="2014" name="Int. J. Syst. Evol. Microbiol.">
        <title>Complete genome sequence of Corynebacterium casei LMG S-19264T (=DSM 44701T), isolated from a smear-ripened cheese.</title>
        <authorList>
            <consortium name="US DOE Joint Genome Institute (JGI-PGF)"/>
            <person name="Walter F."/>
            <person name="Albersmeier A."/>
            <person name="Kalinowski J."/>
            <person name="Ruckert C."/>
        </authorList>
    </citation>
    <scope>NUCLEOTIDE SEQUENCE [LARGE SCALE GENOMIC DNA]</scope>
    <source>
        <strain evidence="4 5">KCTC 19473</strain>
    </source>
</reference>
<feature type="transmembrane region" description="Helical" evidence="2">
    <location>
        <begin position="91"/>
        <end position="115"/>
    </location>
</feature>
<feature type="domain" description="GGDEF" evidence="3">
    <location>
        <begin position="291"/>
        <end position="424"/>
    </location>
</feature>
<dbReference type="InterPro" id="IPR000160">
    <property type="entry name" value="GGDEF_dom"/>
</dbReference>
<dbReference type="Proteomes" id="UP000654947">
    <property type="component" value="Unassembled WGS sequence"/>
</dbReference>
<feature type="transmembrane region" description="Helical" evidence="2">
    <location>
        <begin position="218"/>
        <end position="242"/>
    </location>
</feature>
<dbReference type="InterPro" id="IPR043128">
    <property type="entry name" value="Rev_trsase/Diguanyl_cyclase"/>
</dbReference>
<gene>
    <name evidence="4" type="ORF">GCM10007147_39450</name>
</gene>
<dbReference type="Pfam" id="PF00990">
    <property type="entry name" value="GGDEF"/>
    <property type="match status" value="1"/>
</dbReference>
<keyword evidence="2" id="KW-0812">Transmembrane</keyword>